<evidence type="ECO:0000256" key="1">
    <source>
        <dbReference type="SAM" id="MobiDB-lite"/>
    </source>
</evidence>
<evidence type="ECO:0000313" key="2">
    <source>
        <dbReference type="EMBL" id="KAK0145262.1"/>
    </source>
</evidence>
<feature type="compositionally biased region" description="Low complexity" evidence="1">
    <location>
        <begin position="16"/>
        <end position="32"/>
    </location>
</feature>
<name>A0AA47MSG6_MERPO</name>
<dbReference type="EMBL" id="JAOPHQ010002869">
    <property type="protein sequence ID" value="KAK0145262.1"/>
    <property type="molecule type" value="Genomic_DNA"/>
</dbReference>
<feature type="region of interest" description="Disordered" evidence="1">
    <location>
        <begin position="1"/>
        <end position="85"/>
    </location>
</feature>
<feature type="compositionally biased region" description="Basic and acidic residues" evidence="1">
    <location>
        <begin position="35"/>
        <end position="52"/>
    </location>
</feature>
<evidence type="ECO:0000313" key="3">
    <source>
        <dbReference type="Proteomes" id="UP001174136"/>
    </source>
</evidence>
<dbReference type="AlphaFoldDB" id="A0AA47MSG6"/>
<comment type="caution">
    <text evidence="2">The sequence shown here is derived from an EMBL/GenBank/DDBJ whole genome shotgun (WGS) entry which is preliminary data.</text>
</comment>
<accession>A0AA47MSG6</accession>
<organism evidence="2 3">
    <name type="scientific">Merluccius polli</name>
    <name type="common">Benguela hake</name>
    <name type="synonym">Merluccius cadenati</name>
    <dbReference type="NCBI Taxonomy" id="89951"/>
    <lineage>
        <taxon>Eukaryota</taxon>
        <taxon>Metazoa</taxon>
        <taxon>Chordata</taxon>
        <taxon>Craniata</taxon>
        <taxon>Vertebrata</taxon>
        <taxon>Euteleostomi</taxon>
        <taxon>Actinopterygii</taxon>
        <taxon>Neopterygii</taxon>
        <taxon>Teleostei</taxon>
        <taxon>Neoteleostei</taxon>
        <taxon>Acanthomorphata</taxon>
        <taxon>Zeiogadaria</taxon>
        <taxon>Gadariae</taxon>
        <taxon>Gadiformes</taxon>
        <taxon>Gadoidei</taxon>
        <taxon>Merlucciidae</taxon>
        <taxon>Merluccius</taxon>
    </lineage>
</organism>
<reference evidence="2" key="1">
    <citation type="journal article" date="2023" name="Front. Mar. Sci.">
        <title>A new Merluccius polli reference genome to investigate the effects of global change in West African waters.</title>
        <authorList>
            <person name="Mateo J.L."/>
            <person name="Blanco-Fernandez C."/>
            <person name="Garcia-Vazquez E."/>
            <person name="Machado-Schiaffino G."/>
        </authorList>
    </citation>
    <scope>NUCLEOTIDE SEQUENCE</scope>
    <source>
        <strain evidence="2">C29</strain>
        <tissue evidence="2">Fin</tissue>
    </source>
</reference>
<proteinExistence type="predicted"/>
<feature type="compositionally biased region" description="Pro residues" evidence="1">
    <location>
        <begin position="1"/>
        <end position="15"/>
    </location>
</feature>
<sequence length="138" mass="15859">MRRVLTPPPPPPPLPHQAQAQAQKKQQQQQQLIAELRRRQVKDHRPVYEGKDGHHRGHHHRWDKESARSSPRVAGSPGPQGPTVTVVIDRSAPRRCTLCYVSVPFTARTAKRGSRFFYLRNQPFLRADALLRSGWKRP</sequence>
<dbReference type="Proteomes" id="UP001174136">
    <property type="component" value="Unassembled WGS sequence"/>
</dbReference>
<protein>
    <submittedName>
        <fullName evidence="2">Formin-like protein 3</fullName>
    </submittedName>
</protein>
<gene>
    <name evidence="2" type="primary">fmnl3_0</name>
    <name evidence="2" type="ORF">N1851_015837</name>
</gene>
<keyword evidence="3" id="KW-1185">Reference proteome</keyword>